<dbReference type="CDD" id="cd04301">
    <property type="entry name" value="NAT_SF"/>
    <property type="match status" value="1"/>
</dbReference>
<proteinExistence type="predicted"/>
<feature type="domain" description="N-acetyltransferase" evidence="3">
    <location>
        <begin position="122"/>
        <end position="256"/>
    </location>
</feature>
<dbReference type="InterPro" id="IPR016181">
    <property type="entry name" value="Acyl_CoA_acyltransferase"/>
</dbReference>
<evidence type="ECO:0000259" key="3">
    <source>
        <dbReference type="PROSITE" id="PS51186"/>
    </source>
</evidence>
<dbReference type="PROSITE" id="PS51186">
    <property type="entry name" value="GNAT"/>
    <property type="match status" value="1"/>
</dbReference>
<dbReference type="InterPro" id="IPR056935">
    <property type="entry name" value="Rv0428c-like_C"/>
</dbReference>
<protein>
    <submittedName>
        <fullName evidence="4">GNAT family N-acetyltransferase</fullName>
        <ecNumber evidence="4">2.3.1.-</ecNumber>
    </submittedName>
</protein>
<sequence length="256" mass="27562">MRDRKTAGNTLIRQIEIAGFRAWPAASVHEVGSWLVRLTPAYPSKRLNSVNPLDPEDDSAFAERIGQATALFRAAGVGPCFRLSPLAPEGLAAHLAATGWQWMEDVLVMAAPLADIELSAAPALAPCTQSELYADASLAIHGRGDDLRQSLIAILDHIIPGKAMLVLEESGEAVASALCVADDGLAGLFDVAVLERARRKGHGRTIIRAALAWALRQGAQTAWLQVESRNEIAIALYRSLGFQPAYHYAYWGLSQS</sequence>
<dbReference type="GO" id="GO:0016746">
    <property type="term" value="F:acyltransferase activity"/>
    <property type="evidence" value="ECO:0007669"/>
    <property type="project" value="UniProtKB-KW"/>
</dbReference>
<dbReference type="InterPro" id="IPR000182">
    <property type="entry name" value="GNAT_dom"/>
</dbReference>
<dbReference type="RefSeq" id="WP_374830763.1">
    <property type="nucleotide sequence ID" value="NZ_JBHEEZ010000005.1"/>
</dbReference>
<dbReference type="SUPFAM" id="SSF55729">
    <property type="entry name" value="Acyl-CoA N-acyltransferases (Nat)"/>
    <property type="match status" value="1"/>
</dbReference>
<evidence type="ECO:0000256" key="2">
    <source>
        <dbReference type="ARBA" id="ARBA00023315"/>
    </source>
</evidence>
<evidence type="ECO:0000313" key="4">
    <source>
        <dbReference type="EMBL" id="MFC4626575.1"/>
    </source>
</evidence>
<dbReference type="Pfam" id="PF24553">
    <property type="entry name" value="Rv0428c_C"/>
    <property type="match status" value="1"/>
</dbReference>
<dbReference type="InterPro" id="IPR050832">
    <property type="entry name" value="Bact_Acetyltransf"/>
</dbReference>
<keyword evidence="1 4" id="KW-0808">Transferase</keyword>
<dbReference type="EMBL" id="JBHSEL010000126">
    <property type="protein sequence ID" value="MFC4626575.1"/>
    <property type="molecule type" value="Genomic_DNA"/>
</dbReference>
<reference evidence="5" key="1">
    <citation type="journal article" date="2019" name="Int. J. Syst. Evol. Microbiol.">
        <title>The Global Catalogue of Microorganisms (GCM) 10K type strain sequencing project: providing services to taxonomists for standard genome sequencing and annotation.</title>
        <authorList>
            <consortium name="The Broad Institute Genomics Platform"/>
            <consortium name="The Broad Institute Genome Sequencing Center for Infectious Disease"/>
            <person name="Wu L."/>
            <person name="Ma J."/>
        </authorList>
    </citation>
    <scope>NUCLEOTIDE SEQUENCE [LARGE SCALE GENOMIC DNA]</scope>
    <source>
        <strain evidence="5">CGMCC 1.15731</strain>
    </source>
</reference>
<organism evidence="4 5">
    <name type="scientific">Daeguia caeni</name>
    <dbReference type="NCBI Taxonomy" id="439612"/>
    <lineage>
        <taxon>Bacteria</taxon>
        <taxon>Pseudomonadati</taxon>
        <taxon>Pseudomonadota</taxon>
        <taxon>Alphaproteobacteria</taxon>
        <taxon>Hyphomicrobiales</taxon>
        <taxon>Brucellaceae</taxon>
        <taxon>Daeguia</taxon>
    </lineage>
</organism>
<dbReference type="EC" id="2.3.1.-" evidence="4"/>
<evidence type="ECO:0000256" key="1">
    <source>
        <dbReference type="ARBA" id="ARBA00022679"/>
    </source>
</evidence>
<evidence type="ECO:0000313" key="5">
    <source>
        <dbReference type="Proteomes" id="UP001596042"/>
    </source>
</evidence>
<comment type="caution">
    <text evidence="4">The sequence shown here is derived from an EMBL/GenBank/DDBJ whole genome shotgun (WGS) entry which is preliminary data.</text>
</comment>
<keyword evidence="5" id="KW-1185">Reference proteome</keyword>
<dbReference type="Proteomes" id="UP001596042">
    <property type="component" value="Unassembled WGS sequence"/>
</dbReference>
<name>A0ABV9HBQ2_9HYPH</name>
<keyword evidence="2 4" id="KW-0012">Acyltransferase</keyword>
<gene>
    <name evidence="4" type="ORF">ACFO1V_15410</name>
</gene>
<dbReference type="Gene3D" id="3.40.630.30">
    <property type="match status" value="1"/>
</dbReference>
<dbReference type="PANTHER" id="PTHR43877">
    <property type="entry name" value="AMINOALKYLPHOSPHONATE N-ACETYLTRANSFERASE-RELATED-RELATED"/>
    <property type="match status" value="1"/>
</dbReference>
<accession>A0ABV9HBQ2</accession>